<name>A0A9N9A504_9GLOM</name>
<dbReference type="EMBL" id="CAJVPZ010002706">
    <property type="protein sequence ID" value="CAG8517998.1"/>
    <property type="molecule type" value="Genomic_DNA"/>
</dbReference>
<dbReference type="AlphaFoldDB" id="A0A9N9A504"/>
<accession>A0A9N9A504</accession>
<dbReference type="Proteomes" id="UP000789396">
    <property type="component" value="Unassembled WGS sequence"/>
</dbReference>
<reference evidence="1" key="1">
    <citation type="submission" date="2021-06" db="EMBL/GenBank/DDBJ databases">
        <authorList>
            <person name="Kallberg Y."/>
            <person name="Tangrot J."/>
            <person name="Rosling A."/>
        </authorList>
    </citation>
    <scope>NUCLEOTIDE SEQUENCE</scope>
    <source>
        <strain evidence="1">IN212</strain>
    </source>
</reference>
<comment type="caution">
    <text evidence="1">The sequence shown here is derived from an EMBL/GenBank/DDBJ whole genome shotgun (WGS) entry which is preliminary data.</text>
</comment>
<sequence>MKECNKKLVAIKIWKRGIDRCDERLRRELYKTSDITFEEKSNKSINTDEMGIFNESGRLDKGFL</sequence>
<evidence type="ECO:0000313" key="2">
    <source>
        <dbReference type="Proteomes" id="UP000789396"/>
    </source>
</evidence>
<proteinExistence type="predicted"/>
<evidence type="ECO:0000313" key="1">
    <source>
        <dbReference type="EMBL" id="CAG8517998.1"/>
    </source>
</evidence>
<protein>
    <submittedName>
        <fullName evidence="1">17719_t:CDS:1</fullName>
    </submittedName>
</protein>
<keyword evidence="2" id="KW-1185">Reference proteome</keyword>
<gene>
    <name evidence="1" type="ORF">RFULGI_LOCUS3215</name>
</gene>
<organism evidence="1 2">
    <name type="scientific">Racocetra fulgida</name>
    <dbReference type="NCBI Taxonomy" id="60492"/>
    <lineage>
        <taxon>Eukaryota</taxon>
        <taxon>Fungi</taxon>
        <taxon>Fungi incertae sedis</taxon>
        <taxon>Mucoromycota</taxon>
        <taxon>Glomeromycotina</taxon>
        <taxon>Glomeromycetes</taxon>
        <taxon>Diversisporales</taxon>
        <taxon>Gigasporaceae</taxon>
        <taxon>Racocetra</taxon>
    </lineage>
</organism>